<evidence type="ECO:0000256" key="6">
    <source>
        <dbReference type="ARBA" id="ARBA00023001"/>
    </source>
</evidence>
<evidence type="ECO:0000256" key="10">
    <source>
        <dbReference type="ARBA" id="ARBA00023033"/>
    </source>
</evidence>
<reference evidence="21" key="1">
    <citation type="submission" date="2020-04" db="EMBL/GenBank/DDBJ databases">
        <title>Genome Assembly and Annotation of Botryosphaeria dothidea sdau 11-99, a Latent Pathogen of Apple Fruit Ring Rot in China.</title>
        <authorList>
            <person name="Yu C."/>
            <person name="Diao Y."/>
            <person name="Lu Q."/>
            <person name="Zhao J."/>
            <person name="Cui S."/>
            <person name="Peng C."/>
            <person name="He B."/>
            <person name="Liu H."/>
        </authorList>
    </citation>
    <scope>NUCLEOTIDE SEQUENCE [LARGE SCALE GENOMIC DNA]</scope>
    <source>
        <strain evidence="21">Sdau11-99</strain>
    </source>
</reference>
<dbReference type="GO" id="GO:0016705">
    <property type="term" value="F:oxidoreductase activity, acting on paired donors, with incorporation or reduction of molecular oxygen"/>
    <property type="evidence" value="ECO:0007669"/>
    <property type="project" value="InterPro"/>
</dbReference>
<evidence type="ECO:0000256" key="18">
    <source>
        <dbReference type="SAM" id="MobiDB-lite"/>
    </source>
</evidence>
<evidence type="ECO:0000256" key="3">
    <source>
        <dbReference type="ARBA" id="ARBA00022525"/>
    </source>
</evidence>
<keyword evidence="19" id="KW-0812">Transmembrane</keyword>
<dbReference type="PANTHER" id="PTHR33353">
    <property type="entry name" value="PUTATIVE (AFU_ORTHOLOGUE AFUA_1G12560)-RELATED"/>
    <property type="match status" value="1"/>
</dbReference>
<dbReference type="CDD" id="cd21175">
    <property type="entry name" value="LPMO_AA9"/>
    <property type="match status" value="1"/>
</dbReference>
<dbReference type="Pfam" id="PF00067">
    <property type="entry name" value="p450"/>
    <property type="match status" value="1"/>
</dbReference>
<keyword evidence="13" id="KW-0624">Polysaccharide degradation</keyword>
<keyword evidence="5" id="KW-0732">Signal</keyword>
<feature type="binding site" description="axial binding residue" evidence="17">
    <location>
        <position position="115"/>
    </location>
    <ligand>
        <name>heme</name>
        <dbReference type="ChEBI" id="CHEBI:30413"/>
    </ligand>
    <ligandPart>
        <name>Fe</name>
        <dbReference type="ChEBI" id="CHEBI:18248"/>
    </ligandPart>
</feature>
<keyword evidence="12" id="KW-0119">Carbohydrate metabolism</keyword>
<evidence type="ECO:0000256" key="2">
    <source>
        <dbReference type="ARBA" id="ARBA00004613"/>
    </source>
</evidence>
<dbReference type="PROSITE" id="PS00086">
    <property type="entry name" value="CYTOCHROME_P450"/>
    <property type="match status" value="1"/>
</dbReference>
<dbReference type="SUPFAM" id="SSF48264">
    <property type="entry name" value="Cytochrome P450"/>
    <property type="match status" value="1"/>
</dbReference>
<keyword evidence="17" id="KW-0349">Heme</keyword>
<feature type="transmembrane region" description="Helical" evidence="19">
    <location>
        <begin position="385"/>
        <end position="407"/>
    </location>
</feature>
<feature type="region of interest" description="Disordered" evidence="18">
    <location>
        <begin position="417"/>
        <end position="436"/>
    </location>
</feature>
<dbReference type="EC" id="1.14.99.56" evidence="16"/>
<feature type="compositionally biased region" description="Basic and acidic residues" evidence="18">
    <location>
        <begin position="417"/>
        <end position="430"/>
    </location>
</feature>
<evidence type="ECO:0000259" key="20">
    <source>
        <dbReference type="Pfam" id="PF03443"/>
    </source>
</evidence>
<evidence type="ECO:0000256" key="14">
    <source>
        <dbReference type="ARBA" id="ARBA00044502"/>
    </source>
</evidence>
<keyword evidence="22" id="KW-1185">Reference proteome</keyword>
<dbReference type="GO" id="GO:0030245">
    <property type="term" value="P:cellulose catabolic process"/>
    <property type="evidence" value="ECO:0007669"/>
    <property type="project" value="UniProtKB-KW"/>
</dbReference>
<dbReference type="GO" id="GO:0016787">
    <property type="term" value="F:hydrolase activity"/>
    <property type="evidence" value="ECO:0007669"/>
    <property type="project" value="UniProtKB-KW"/>
</dbReference>
<dbReference type="GO" id="GO:0005576">
    <property type="term" value="C:extracellular region"/>
    <property type="evidence" value="ECO:0007669"/>
    <property type="project" value="UniProtKB-SubCell"/>
</dbReference>
<evidence type="ECO:0000256" key="7">
    <source>
        <dbReference type="ARBA" id="ARBA00023002"/>
    </source>
</evidence>
<keyword evidence="8 17" id="KW-0408">Iron</keyword>
<evidence type="ECO:0000313" key="22">
    <source>
        <dbReference type="Proteomes" id="UP000572817"/>
    </source>
</evidence>
<dbReference type="Gene3D" id="2.70.50.70">
    <property type="match status" value="1"/>
</dbReference>
<evidence type="ECO:0000256" key="9">
    <source>
        <dbReference type="ARBA" id="ARBA00023008"/>
    </source>
</evidence>
<keyword evidence="4 17" id="KW-0479">Metal-binding</keyword>
<comment type="subcellular location">
    <subcellularLocation>
        <location evidence="2">Secreted</location>
    </subcellularLocation>
</comment>
<evidence type="ECO:0000256" key="16">
    <source>
        <dbReference type="ARBA" id="ARBA00047174"/>
    </source>
</evidence>
<evidence type="ECO:0000313" key="21">
    <source>
        <dbReference type="EMBL" id="KAF4309383.1"/>
    </source>
</evidence>
<organism evidence="21 22">
    <name type="scientific">Botryosphaeria dothidea</name>
    <dbReference type="NCBI Taxonomy" id="55169"/>
    <lineage>
        <taxon>Eukaryota</taxon>
        <taxon>Fungi</taxon>
        <taxon>Dikarya</taxon>
        <taxon>Ascomycota</taxon>
        <taxon>Pezizomycotina</taxon>
        <taxon>Dothideomycetes</taxon>
        <taxon>Dothideomycetes incertae sedis</taxon>
        <taxon>Botryosphaeriales</taxon>
        <taxon>Botryosphaeriaceae</taxon>
        <taxon>Botryosphaeria</taxon>
    </lineage>
</organism>
<gene>
    <name evidence="21" type="ORF">GTA08_BOTSDO01825</name>
</gene>
<keyword evidence="9" id="KW-0186">Copper</keyword>
<dbReference type="InterPro" id="IPR017972">
    <property type="entry name" value="Cyt_P450_CS"/>
</dbReference>
<keyword evidence="7" id="KW-0560">Oxidoreductase</keyword>
<protein>
    <recommendedName>
        <fullName evidence="16">lytic cellulose monooxygenase (C4-dehydrogenating)</fullName>
        <ecNumber evidence="16">1.14.99.56</ecNumber>
    </recommendedName>
</protein>
<comment type="catalytic activity">
    <reaction evidence="15">
        <text>[(1-&gt;4)-beta-D-glucosyl]n+m + reduced acceptor + O2 = 4-dehydro-beta-D-glucosyl-[(1-&gt;4)-beta-D-glucosyl]n-1 + [(1-&gt;4)-beta-D-glucosyl]m + acceptor + H2O.</text>
        <dbReference type="EC" id="1.14.99.56"/>
    </reaction>
</comment>
<evidence type="ECO:0000256" key="4">
    <source>
        <dbReference type="ARBA" id="ARBA00022723"/>
    </source>
</evidence>
<dbReference type="AlphaFoldDB" id="A0A8H4IZH2"/>
<keyword evidence="10" id="KW-0503">Monooxygenase</keyword>
<keyword evidence="19" id="KW-1133">Transmembrane helix</keyword>
<dbReference type="Pfam" id="PF03443">
    <property type="entry name" value="AA9"/>
    <property type="match status" value="1"/>
</dbReference>
<evidence type="ECO:0000256" key="8">
    <source>
        <dbReference type="ARBA" id="ARBA00023004"/>
    </source>
</evidence>
<comment type="cofactor">
    <cofactor evidence="17">
        <name>heme</name>
        <dbReference type="ChEBI" id="CHEBI:30413"/>
    </cofactor>
</comment>
<sequence>MFLVSDRLKKARASHQRMVEELAMKRIGNKEQEERGDFMTYFMRPRGQRHGLSDADLTLVGVHHLSAYHSPRNFHRPRGFRPERWLPDAQAEPSSPFAGDRREVHKPFSFGPRDCIGRNLAYHEMRLIMAKLLWNFDMELDPRSEGWTEALRTFVIWEKSPLLVRLKARKAWVRIYSPGGPQLSTSTTMDRIQDANSFPFVKRSQTLALFLLSGLIGPASTAESPSPASSSAIGSTITPTKIWINEVEDYSKLSPCAEAPISNIMRDMSYGCGDGGRLTSYTCFCTNSYIKMTEVLLLDVFSRCIEDIGTEKAGSQGVSAQGVFYQYCQIGVQKGLVPAATTVQAPQPTASGSPVAGAIAAAASRTSSPSSASSSHDSSADKSKITAIVLGVVSGLGLSSVGIYMLWRKVWRNKKPEVTADQSEKAELDGGSKPWVELGDSERLEMDGRERHKEMEARDVPGEMMDPSTTNVRGVELVGTVPFHVQYHVMNSATYTGYLPVKTPDFTADAPSIVRKVGGNGPVLDIGTSNITCNVGAEPIADADGTSRTGAVAAGSNVTFLWNEWPHSGPVLTYMARCDPDCGAFTGSEGAVWFKIDEWGYRDEVWGSQKLVDDGNAWTSTVPACLAPGEYLVRHEIIALSDCKTQGKCQFYPSCAQVTVEGEGTAAPGGDSLIALPGGYKTDGEGILWDTNKQQPADYVPPGPAVFQCP</sequence>
<evidence type="ECO:0000256" key="11">
    <source>
        <dbReference type="ARBA" id="ARBA00023157"/>
    </source>
</evidence>
<evidence type="ECO:0000256" key="13">
    <source>
        <dbReference type="ARBA" id="ARBA00023326"/>
    </source>
</evidence>
<dbReference type="GO" id="GO:0005506">
    <property type="term" value="F:iron ion binding"/>
    <property type="evidence" value="ECO:0007669"/>
    <property type="project" value="InterPro"/>
</dbReference>
<keyword evidence="19" id="KW-0472">Membrane</keyword>
<evidence type="ECO:0000256" key="5">
    <source>
        <dbReference type="ARBA" id="ARBA00022729"/>
    </source>
</evidence>
<dbReference type="OrthoDB" id="4849160at2759"/>
<dbReference type="PRINTS" id="PR00463">
    <property type="entry name" value="EP450I"/>
</dbReference>
<dbReference type="InterPro" id="IPR049892">
    <property type="entry name" value="AA9"/>
</dbReference>
<dbReference type="Proteomes" id="UP000572817">
    <property type="component" value="Unassembled WGS sequence"/>
</dbReference>
<dbReference type="GO" id="GO:0020037">
    <property type="term" value="F:heme binding"/>
    <property type="evidence" value="ECO:0007669"/>
    <property type="project" value="InterPro"/>
</dbReference>
<dbReference type="GO" id="GO:0004497">
    <property type="term" value="F:monooxygenase activity"/>
    <property type="evidence" value="ECO:0007669"/>
    <property type="project" value="UniProtKB-KW"/>
</dbReference>
<proteinExistence type="inferred from homology"/>
<dbReference type="PANTHER" id="PTHR33353:SF10">
    <property type="entry name" value="ENDO-BETA-1,4-GLUCANASE D"/>
    <property type="match status" value="1"/>
</dbReference>
<evidence type="ECO:0000256" key="15">
    <source>
        <dbReference type="ARBA" id="ARBA00045077"/>
    </source>
</evidence>
<evidence type="ECO:0000256" key="12">
    <source>
        <dbReference type="ARBA" id="ARBA00023277"/>
    </source>
</evidence>
<dbReference type="InterPro" id="IPR036396">
    <property type="entry name" value="Cyt_P450_sf"/>
</dbReference>
<evidence type="ECO:0000256" key="1">
    <source>
        <dbReference type="ARBA" id="ARBA00001973"/>
    </source>
</evidence>
<dbReference type="Gene3D" id="1.10.630.10">
    <property type="entry name" value="Cytochrome P450"/>
    <property type="match status" value="1"/>
</dbReference>
<comment type="cofactor">
    <cofactor evidence="1">
        <name>Cu(2+)</name>
        <dbReference type="ChEBI" id="CHEBI:29036"/>
    </cofactor>
</comment>
<keyword evidence="21" id="KW-0378">Hydrolase</keyword>
<dbReference type="InterPro" id="IPR001128">
    <property type="entry name" value="Cyt_P450"/>
</dbReference>
<name>A0A8H4IZH2_9PEZI</name>
<evidence type="ECO:0000256" key="17">
    <source>
        <dbReference type="PIRSR" id="PIRSR602401-1"/>
    </source>
</evidence>
<evidence type="ECO:0000256" key="19">
    <source>
        <dbReference type="SAM" id="Phobius"/>
    </source>
</evidence>
<dbReference type="InterPro" id="IPR005103">
    <property type="entry name" value="AA9_LPMO"/>
</dbReference>
<keyword evidence="6" id="KW-0136">Cellulose degradation</keyword>
<dbReference type="EMBL" id="WWBZ02000016">
    <property type="protein sequence ID" value="KAF4309383.1"/>
    <property type="molecule type" value="Genomic_DNA"/>
</dbReference>
<dbReference type="InterPro" id="IPR002401">
    <property type="entry name" value="Cyt_P450_E_grp-I"/>
</dbReference>
<comment type="similarity">
    <text evidence="14">Belongs to the polysaccharide monooxygenase AA9 family.</text>
</comment>
<keyword evidence="3" id="KW-0964">Secreted</keyword>
<accession>A0A8H4IZH2</accession>
<feature type="domain" description="Auxiliary Activity family 9 catalytic" evidence="20">
    <location>
        <begin position="484"/>
        <end position="699"/>
    </location>
</feature>
<keyword evidence="11" id="KW-1015">Disulfide bond</keyword>
<comment type="caution">
    <text evidence="21">The sequence shown here is derived from an EMBL/GenBank/DDBJ whole genome shotgun (WGS) entry which is preliminary data.</text>
</comment>